<gene>
    <name evidence="5" type="ORF">G1H19_11035</name>
</gene>
<dbReference type="InterPro" id="IPR002577">
    <property type="entry name" value="HTH_HxlR"/>
</dbReference>
<keyword evidence="2" id="KW-0238">DNA-binding</keyword>
<accession>A0A7K3WDI1</accession>
<dbReference type="InterPro" id="IPR036388">
    <property type="entry name" value="WH-like_DNA-bd_sf"/>
</dbReference>
<dbReference type="SUPFAM" id="SSF46785">
    <property type="entry name" value="Winged helix' DNA-binding domain"/>
    <property type="match status" value="1"/>
</dbReference>
<organism evidence="5 6">
    <name type="scientific">Goekera deserti</name>
    <dbReference type="NCBI Taxonomy" id="2497753"/>
    <lineage>
        <taxon>Bacteria</taxon>
        <taxon>Bacillati</taxon>
        <taxon>Actinomycetota</taxon>
        <taxon>Actinomycetes</taxon>
        <taxon>Geodermatophilales</taxon>
        <taxon>Geodermatophilaceae</taxon>
        <taxon>Goekera</taxon>
    </lineage>
</organism>
<keyword evidence="6" id="KW-1185">Reference proteome</keyword>
<evidence type="ECO:0000259" key="4">
    <source>
        <dbReference type="PROSITE" id="PS51118"/>
    </source>
</evidence>
<evidence type="ECO:0000256" key="3">
    <source>
        <dbReference type="ARBA" id="ARBA00023163"/>
    </source>
</evidence>
<evidence type="ECO:0000256" key="1">
    <source>
        <dbReference type="ARBA" id="ARBA00023015"/>
    </source>
</evidence>
<comment type="caution">
    <text evidence="5">The sequence shown here is derived from an EMBL/GenBank/DDBJ whole genome shotgun (WGS) entry which is preliminary data.</text>
</comment>
<dbReference type="EMBL" id="JAAGWK010000015">
    <property type="protein sequence ID" value="NEL54535.1"/>
    <property type="molecule type" value="Genomic_DNA"/>
</dbReference>
<sequence>MDAGSHRPCSVAATLETVGERWSLLVVRELFYGVRRFEGIRLATGAPRNMLAVRLRTLEDAGVLERRQYSQRPPRFEYHLTPAGQELVPVLLTLQQWGDRHLPTAGRMPLRHRHEGHEHRLAARLTCTTCGEEIVADDLSLAVPDPWATPAPA</sequence>
<name>A0A7K3WDI1_9ACTN</name>
<dbReference type="InterPro" id="IPR036390">
    <property type="entry name" value="WH_DNA-bd_sf"/>
</dbReference>
<evidence type="ECO:0000256" key="2">
    <source>
        <dbReference type="ARBA" id="ARBA00023125"/>
    </source>
</evidence>
<keyword evidence="3" id="KW-0804">Transcription</keyword>
<dbReference type="Pfam" id="PF01638">
    <property type="entry name" value="HxlR"/>
    <property type="match status" value="1"/>
</dbReference>
<dbReference type="PANTHER" id="PTHR33204:SF18">
    <property type="entry name" value="TRANSCRIPTIONAL REGULATORY PROTEIN"/>
    <property type="match status" value="1"/>
</dbReference>
<dbReference type="PROSITE" id="PS51118">
    <property type="entry name" value="HTH_HXLR"/>
    <property type="match status" value="1"/>
</dbReference>
<dbReference type="Proteomes" id="UP000470470">
    <property type="component" value="Unassembled WGS sequence"/>
</dbReference>
<reference evidence="5 6" key="1">
    <citation type="submission" date="2020-02" db="EMBL/GenBank/DDBJ databases">
        <title>The whole genome sequence of CPCC 205119.</title>
        <authorList>
            <person name="Jiang Z."/>
        </authorList>
    </citation>
    <scope>NUCLEOTIDE SEQUENCE [LARGE SCALE GENOMIC DNA]</scope>
    <source>
        <strain evidence="5 6">CPCC 205119</strain>
    </source>
</reference>
<protein>
    <submittedName>
        <fullName evidence="5">Helix-turn-helix transcriptional regulator</fullName>
    </submittedName>
</protein>
<keyword evidence="1" id="KW-0805">Transcription regulation</keyword>
<dbReference type="RefSeq" id="WP_162392191.1">
    <property type="nucleotide sequence ID" value="NZ_JAABOZ010000001.1"/>
</dbReference>
<dbReference type="PANTHER" id="PTHR33204">
    <property type="entry name" value="TRANSCRIPTIONAL REGULATOR, MARR FAMILY"/>
    <property type="match status" value="1"/>
</dbReference>
<feature type="domain" description="HTH hxlR-type" evidence="4">
    <location>
        <begin position="9"/>
        <end position="106"/>
    </location>
</feature>
<proteinExistence type="predicted"/>
<dbReference type="Gene3D" id="1.10.10.10">
    <property type="entry name" value="Winged helix-like DNA-binding domain superfamily/Winged helix DNA-binding domain"/>
    <property type="match status" value="1"/>
</dbReference>
<dbReference type="AlphaFoldDB" id="A0A7K3WDI1"/>
<evidence type="ECO:0000313" key="5">
    <source>
        <dbReference type="EMBL" id="NEL54535.1"/>
    </source>
</evidence>
<evidence type="ECO:0000313" key="6">
    <source>
        <dbReference type="Proteomes" id="UP000470470"/>
    </source>
</evidence>
<dbReference type="GO" id="GO:0003677">
    <property type="term" value="F:DNA binding"/>
    <property type="evidence" value="ECO:0007669"/>
    <property type="project" value="UniProtKB-KW"/>
</dbReference>